<protein>
    <recommendedName>
        <fullName evidence="7">Acyl carrier protein</fullName>
        <shortName evidence="7">ACP</shortName>
    </recommendedName>
</protein>
<evidence type="ECO:0000259" key="8">
    <source>
        <dbReference type="PROSITE" id="PS50075"/>
    </source>
</evidence>
<dbReference type="GO" id="GO:0000035">
    <property type="term" value="F:acyl binding"/>
    <property type="evidence" value="ECO:0007669"/>
    <property type="project" value="TreeGrafter"/>
</dbReference>
<keyword evidence="4 7" id="KW-0276">Fatty acid metabolism</keyword>
<dbReference type="NCBIfam" id="NF002148">
    <property type="entry name" value="PRK00982.1-2"/>
    <property type="match status" value="1"/>
</dbReference>
<dbReference type="SUPFAM" id="SSF47336">
    <property type="entry name" value="ACP-like"/>
    <property type="match status" value="1"/>
</dbReference>
<comment type="PTM">
    <text evidence="7">4'-phosphopantetheine is transferred from CoA to a specific serine of apo-ACP by AcpS. This modification is essential for activity because fatty acids are bound in thioester linkage to the sulfhydryl of the prosthetic group.</text>
</comment>
<dbReference type="NCBIfam" id="NF002150">
    <property type="entry name" value="PRK00982.1-4"/>
    <property type="match status" value="1"/>
</dbReference>
<keyword evidence="10" id="KW-1185">Reference proteome</keyword>
<keyword evidence="3 7" id="KW-0597">Phosphoprotein</keyword>
<reference evidence="9 10" key="1">
    <citation type="submission" date="2020-04" db="EMBL/GenBank/DDBJ databases">
        <authorList>
            <person name="Zheng R.K."/>
            <person name="Sun C.M."/>
        </authorList>
    </citation>
    <scope>NUCLEOTIDE SEQUENCE [LARGE SCALE GENOMIC DNA]</scope>
    <source>
        <strain evidence="10">zrk29</strain>
    </source>
</reference>
<dbReference type="InterPro" id="IPR036736">
    <property type="entry name" value="ACP-like_sf"/>
</dbReference>
<dbReference type="Pfam" id="PF00550">
    <property type="entry name" value="PP-binding"/>
    <property type="match status" value="1"/>
</dbReference>
<dbReference type="InterPro" id="IPR003231">
    <property type="entry name" value="ACP"/>
</dbReference>
<dbReference type="RefSeq" id="WP_312032065.1">
    <property type="nucleotide sequence ID" value="NZ_CP051151.1"/>
</dbReference>
<dbReference type="PANTHER" id="PTHR20863">
    <property type="entry name" value="ACYL CARRIER PROTEIN"/>
    <property type="match status" value="1"/>
</dbReference>
<evidence type="ECO:0000256" key="4">
    <source>
        <dbReference type="ARBA" id="ARBA00022832"/>
    </source>
</evidence>
<dbReference type="GO" id="GO:0005829">
    <property type="term" value="C:cytosol"/>
    <property type="evidence" value="ECO:0007669"/>
    <property type="project" value="TreeGrafter"/>
</dbReference>
<comment type="pathway">
    <text evidence="7">Lipid metabolism; fatty acid biosynthesis.</text>
</comment>
<comment type="function">
    <text evidence="7">Carrier of the growing fatty acid chain in fatty acid biosynthesis.</text>
</comment>
<dbReference type="PROSITE" id="PS50075">
    <property type="entry name" value="CARRIER"/>
    <property type="match status" value="1"/>
</dbReference>
<dbReference type="UniPathway" id="UPA00094"/>
<dbReference type="EMBL" id="CP051151">
    <property type="protein sequence ID" value="QLY39589.1"/>
    <property type="molecule type" value="Genomic_DNA"/>
</dbReference>
<proteinExistence type="inferred from homology"/>
<comment type="similarity">
    <text evidence="7">Belongs to the acyl carrier protein (ACP) family.</text>
</comment>
<evidence type="ECO:0000313" key="10">
    <source>
        <dbReference type="Proteomes" id="UP000512167"/>
    </source>
</evidence>
<evidence type="ECO:0000256" key="5">
    <source>
        <dbReference type="ARBA" id="ARBA00023098"/>
    </source>
</evidence>
<keyword evidence="1 7" id="KW-0596">Phosphopantetheine</keyword>
<keyword evidence="2 7" id="KW-0444">Lipid biosynthesis</keyword>
<dbReference type="PANTHER" id="PTHR20863:SF76">
    <property type="entry name" value="CARRIER DOMAIN-CONTAINING PROTEIN"/>
    <property type="match status" value="1"/>
</dbReference>
<evidence type="ECO:0000256" key="3">
    <source>
        <dbReference type="ARBA" id="ARBA00022553"/>
    </source>
</evidence>
<gene>
    <name evidence="7" type="primary">acpP</name>
    <name evidence="9" type="ORF">HF295_01415</name>
</gene>
<evidence type="ECO:0000256" key="7">
    <source>
        <dbReference type="HAMAP-Rule" id="MF_01217"/>
    </source>
</evidence>
<organism evidence="9 10">
    <name type="scientific">Hujiaoplasma nucleasis</name>
    <dbReference type="NCBI Taxonomy" id="2725268"/>
    <lineage>
        <taxon>Bacteria</taxon>
        <taxon>Bacillati</taxon>
        <taxon>Mycoplasmatota</taxon>
        <taxon>Mollicutes</taxon>
        <taxon>Candidatus Izemoplasmatales</taxon>
        <taxon>Hujiaoplasmataceae</taxon>
        <taxon>Hujiaoplasma</taxon>
    </lineage>
</organism>
<sequence length="86" mass="9804">MEKREIVFNKIKEMIVQELGVKPEIVSLDAGLAEDFGVDSLDALELFNQIDSEFLITIEDEAAQDMRTVKDLVDYVVNTVSDDYFE</sequence>
<feature type="domain" description="Carrier" evidence="8">
    <location>
        <begin position="5"/>
        <end position="80"/>
    </location>
</feature>
<keyword evidence="5 7" id="KW-0443">Lipid metabolism</keyword>
<evidence type="ECO:0000256" key="1">
    <source>
        <dbReference type="ARBA" id="ARBA00022450"/>
    </source>
</evidence>
<dbReference type="InterPro" id="IPR009081">
    <property type="entry name" value="PP-bd_ACP"/>
</dbReference>
<evidence type="ECO:0000256" key="2">
    <source>
        <dbReference type="ARBA" id="ARBA00022516"/>
    </source>
</evidence>
<evidence type="ECO:0000313" key="9">
    <source>
        <dbReference type="EMBL" id="QLY39589.1"/>
    </source>
</evidence>
<comment type="subcellular location">
    <subcellularLocation>
        <location evidence="7">Cytoplasm</location>
    </subcellularLocation>
</comment>
<dbReference type="HAMAP" id="MF_01217">
    <property type="entry name" value="Acyl_carrier"/>
    <property type="match status" value="1"/>
</dbReference>
<dbReference type="AlphaFoldDB" id="A0A7L6N4T7"/>
<accession>A0A7L6N4T7</accession>
<dbReference type="GO" id="GO:0009245">
    <property type="term" value="P:lipid A biosynthetic process"/>
    <property type="evidence" value="ECO:0007669"/>
    <property type="project" value="TreeGrafter"/>
</dbReference>
<dbReference type="GO" id="GO:0000036">
    <property type="term" value="F:acyl carrier activity"/>
    <property type="evidence" value="ECO:0007669"/>
    <property type="project" value="UniProtKB-UniRule"/>
</dbReference>
<dbReference type="GO" id="GO:0016020">
    <property type="term" value="C:membrane"/>
    <property type="evidence" value="ECO:0007669"/>
    <property type="project" value="GOC"/>
</dbReference>
<dbReference type="Gene3D" id="1.10.1200.10">
    <property type="entry name" value="ACP-like"/>
    <property type="match status" value="1"/>
</dbReference>
<name>A0A7L6N4T7_9MOLU</name>
<dbReference type="KEGG" id="tbk:HF295_01415"/>
<keyword evidence="7" id="KW-0963">Cytoplasm</keyword>
<keyword evidence="6 7" id="KW-0275">Fatty acid biosynthesis</keyword>
<feature type="modified residue" description="O-(pantetheine 4'-phosphoryl)serine" evidence="7">
    <location>
        <position position="40"/>
    </location>
</feature>
<dbReference type="Proteomes" id="UP000512167">
    <property type="component" value="Chromosome"/>
</dbReference>
<evidence type="ECO:0000256" key="6">
    <source>
        <dbReference type="ARBA" id="ARBA00023160"/>
    </source>
</evidence>